<dbReference type="Proteomes" id="UP000186110">
    <property type="component" value="Chromosome"/>
</dbReference>
<dbReference type="GO" id="GO:0003677">
    <property type="term" value="F:DNA binding"/>
    <property type="evidence" value="ECO:0007669"/>
    <property type="project" value="InterPro"/>
</dbReference>
<sequence>MNDDSPKPAPAAKQANNPLHGKTLEAIVTELADFYGWDGLGERVPVRCFTFEPSVGSSLKFLRKTPWAREKVEGLYLFMLREMRRSGRQG</sequence>
<dbReference type="AlphaFoldDB" id="A0A1P8KF70"/>
<dbReference type="Gene3D" id="1.10.720.30">
    <property type="entry name" value="SAP domain"/>
    <property type="match status" value="1"/>
</dbReference>
<evidence type="ECO:0000313" key="1">
    <source>
        <dbReference type="EMBL" id="APW44687.1"/>
    </source>
</evidence>
<reference evidence="1 2" key="1">
    <citation type="submission" date="2017-01" db="EMBL/GenBank/DDBJ databases">
        <authorList>
            <person name="Mah S.A."/>
            <person name="Swanson W.J."/>
            <person name="Moy G.W."/>
            <person name="Vacquier V.D."/>
        </authorList>
    </citation>
    <scope>NUCLEOTIDE SEQUENCE [LARGE SCALE GENOMIC DNA]</scope>
    <source>
        <strain evidence="1 2">DSM 22694</strain>
    </source>
</reference>
<dbReference type="eggNOG" id="COG4628">
    <property type="taxonomic scope" value="Bacteria"/>
</dbReference>
<evidence type="ECO:0008006" key="3">
    <source>
        <dbReference type="Google" id="ProtNLM"/>
    </source>
</evidence>
<organism evidence="1 2">
    <name type="scientific">Rhodoferax saidenbachensis</name>
    <dbReference type="NCBI Taxonomy" id="1484693"/>
    <lineage>
        <taxon>Bacteria</taxon>
        <taxon>Pseudomonadati</taxon>
        <taxon>Pseudomonadota</taxon>
        <taxon>Betaproteobacteria</taxon>
        <taxon>Burkholderiales</taxon>
        <taxon>Comamonadaceae</taxon>
        <taxon>Rhodoferax</taxon>
    </lineage>
</organism>
<dbReference type="EMBL" id="CP019239">
    <property type="protein sequence ID" value="APW44687.1"/>
    <property type="molecule type" value="Genomic_DNA"/>
</dbReference>
<gene>
    <name evidence="1" type="ORF">RS694_04580</name>
</gene>
<dbReference type="RefSeq" id="WP_029705508.1">
    <property type="nucleotide sequence ID" value="NZ_CP019239.1"/>
</dbReference>
<dbReference type="InterPro" id="IPR018668">
    <property type="entry name" value="DNA-binding_VF530-like"/>
</dbReference>
<dbReference type="Pfam" id="PF09905">
    <property type="entry name" value="VF530"/>
    <property type="match status" value="1"/>
</dbReference>
<keyword evidence="2" id="KW-1185">Reference proteome</keyword>
<dbReference type="STRING" id="1484693.RS694_04580"/>
<dbReference type="InterPro" id="IPR036361">
    <property type="entry name" value="SAP_dom_sf"/>
</dbReference>
<accession>A0A1P8KF70</accession>
<evidence type="ECO:0000313" key="2">
    <source>
        <dbReference type="Proteomes" id="UP000186110"/>
    </source>
</evidence>
<dbReference type="KEGG" id="rsb:RS694_04580"/>
<proteinExistence type="predicted"/>
<protein>
    <recommendedName>
        <fullName evidence="3">Transporter</fullName>
    </recommendedName>
</protein>
<name>A0A1P8KF70_9BURK</name>